<protein>
    <submittedName>
        <fullName evidence="4">1-acyl-sn-glycerol-3-phosphate acyltransferase</fullName>
    </submittedName>
</protein>
<dbReference type="GO" id="GO:0006654">
    <property type="term" value="P:phosphatidic acid biosynthetic process"/>
    <property type="evidence" value="ECO:0007669"/>
    <property type="project" value="TreeGrafter"/>
</dbReference>
<dbReference type="AlphaFoldDB" id="A0A1G5DJ84"/>
<dbReference type="OrthoDB" id="9803035at2"/>
<dbReference type="SUPFAM" id="SSF69593">
    <property type="entry name" value="Glycerol-3-phosphate (1)-acyltransferase"/>
    <property type="match status" value="1"/>
</dbReference>
<organism evidence="4 5">
    <name type="scientific">Alkaliphilus peptidifermentans DSM 18978</name>
    <dbReference type="NCBI Taxonomy" id="1120976"/>
    <lineage>
        <taxon>Bacteria</taxon>
        <taxon>Bacillati</taxon>
        <taxon>Bacillota</taxon>
        <taxon>Clostridia</taxon>
        <taxon>Peptostreptococcales</taxon>
        <taxon>Natronincolaceae</taxon>
        <taxon>Alkaliphilus</taxon>
    </lineage>
</organism>
<evidence type="ECO:0000256" key="2">
    <source>
        <dbReference type="ARBA" id="ARBA00023315"/>
    </source>
</evidence>
<dbReference type="SMART" id="SM00563">
    <property type="entry name" value="PlsC"/>
    <property type="match status" value="1"/>
</dbReference>
<evidence type="ECO:0000259" key="3">
    <source>
        <dbReference type="SMART" id="SM00563"/>
    </source>
</evidence>
<dbReference type="InterPro" id="IPR002123">
    <property type="entry name" value="Plipid/glycerol_acylTrfase"/>
</dbReference>
<accession>A0A1G5DJ84</accession>
<dbReference type="EMBL" id="FMUS01000004">
    <property type="protein sequence ID" value="SCY14803.1"/>
    <property type="molecule type" value="Genomic_DNA"/>
</dbReference>
<dbReference type="CDD" id="cd07989">
    <property type="entry name" value="LPLAT_AGPAT-like"/>
    <property type="match status" value="1"/>
</dbReference>
<dbReference type="Pfam" id="PF01553">
    <property type="entry name" value="Acyltransferase"/>
    <property type="match status" value="1"/>
</dbReference>
<keyword evidence="2 4" id="KW-0012">Acyltransferase</keyword>
<gene>
    <name evidence="4" type="ORF">SAMN03080606_00929</name>
</gene>
<sequence length="262" mass="29831">MVQFFTPPEYHTDINTPRHLLDRLSLNSRLYFVARHVNILFEARKVVSRGEFDTQAWAQASYDIFKHIEGCGGRFHITGLNHLAELDQEVVFVSNHMSTLETMIFPCLIAPFVEATFVIKESLARHKVVGSIMRSRNPIVVFRDNPREDLKTVMSEGQARLEKGISVIIFPQSTRTVSFVPEEFNSLGVKLAKKANVKIVPIAIRTDFWQNGSLVKDLGPICRDIPIHIAFGEPLEVHGNGREEHKEIVNFITNNLKDWNAI</sequence>
<evidence type="ECO:0000256" key="1">
    <source>
        <dbReference type="ARBA" id="ARBA00022679"/>
    </source>
</evidence>
<dbReference type="GO" id="GO:0003841">
    <property type="term" value="F:1-acylglycerol-3-phosphate O-acyltransferase activity"/>
    <property type="evidence" value="ECO:0007669"/>
    <property type="project" value="TreeGrafter"/>
</dbReference>
<dbReference type="PANTHER" id="PTHR10434">
    <property type="entry name" value="1-ACYL-SN-GLYCEROL-3-PHOSPHATE ACYLTRANSFERASE"/>
    <property type="match status" value="1"/>
</dbReference>
<name>A0A1G5DJ84_9FIRM</name>
<dbReference type="RefSeq" id="WP_091540520.1">
    <property type="nucleotide sequence ID" value="NZ_FMUS01000004.1"/>
</dbReference>
<feature type="domain" description="Phospholipid/glycerol acyltransferase" evidence="3">
    <location>
        <begin position="90"/>
        <end position="207"/>
    </location>
</feature>
<proteinExistence type="predicted"/>
<reference evidence="4 5" key="1">
    <citation type="submission" date="2016-10" db="EMBL/GenBank/DDBJ databases">
        <authorList>
            <person name="de Groot N.N."/>
        </authorList>
    </citation>
    <scope>NUCLEOTIDE SEQUENCE [LARGE SCALE GENOMIC DNA]</scope>
    <source>
        <strain evidence="4 5">DSM 18978</strain>
    </source>
</reference>
<evidence type="ECO:0000313" key="4">
    <source>
        <dbReference type="EMBL" id="SCY14803.1"/>
    </source>
</evidence>
<keyword evidence="1 4" id="KW-0808">Transferase</keyword>
<dbReference type="PANTHER" id="PTHR10434:SF40">
    <property type="entry name" value="1-ACYL-SN-GLYCEROL-3-PHOSPHATE ACYLTRANSFERASE"/>
    <property type="match status" value="1"/>
</dbReference>
<evidence type="ECO:0000313" key="5">
    <source>
        <dbReference type="Proteomes" id="UP000198636"/>
    </source>
</evidence>
<dbReference type="Proteomes" id="UP000198636">
    <property type="component" value="Unassembled WGS sequence"/>
</dbReference>
<keyword evidence="5" id="KW-1185">Reference proteome</keyword>
<dbReference type="STRING" id="1120976.SAMN03080606_00929"/>